<name>A0AAF0TM61_SOLVR</name>
<keyword evidence="1" id="KW-0812">Transmembrane</keyword>
<evidence type="ECO:0000256" key="1">
    <source>
        <dbReference type="SAM" id="Phobius"/>
    </source>
</evidence>
<dbReference type="Proteomes" id="UP001234989">
    <property type="component" value="Chromosome 4"/>
</dbReference>
<accession>A0AAF0TM61</accession>
<dbReference type="AlphaFoldDB" id="A0AAF0TM61"/>
<protein>
    <submittedName>
        <fullName evidence="2">Uncharacterized protein</fullName>
    </submittedName>
</protein>
<feature type="transmembrane region" description="Helical" evidence="1">
    <location>
        <begin position="52"/>
        <end position="76"/>
    </location>
</feature>
<keyword evidence="1" id="KW-0472">Membrane</keyword>
<reference evidence="2" key="1">
    <citation type="submission" date="2023-08" db="EMBL/GenBank/DDBJ databases">
        <title>A de novo genome assembly of Solanum verrucosum Schlechtendal, a Mexican diploid species geographically isolated from the other diploid A-genome species in potato relatives.</title>
        <authorList>
            <person name="Hosaka K."/>
        </authorList>
    </citation>
    <scope>NUCLEOTIDE SEQUENCE</scope>
    <source>
        <tissue evidence="2">Young leaves</tissue>
    </source>
</reference>
<keyword evidence="1" id="KW-1133">Transmembrane helix</keyword>
<sequence length="86" mass="10032">MSSTQASFLLDHEVNKIWSYSCLPLFDRRRTIARACEEDEGAEEWSFQFLEFLSVLFGSRNGPALFCFVLFCYFSFINKMPSWPIG</sequence>
<evidence type="ECO:0000313" key="2">
    <source>
        <dbReference type="EMBL" id="WMV24801.1"/>
    </source>
</evidence>
<evidence type="ECO:0000313" key="3">
    <source>
        <dbReference type="Proteomes" id="UP001234989"/>
    </source>
</evidence>
<proteinExistence type="predicted"/>
<keyword evidence="3" id="KW-1185">Reference proteome</keyword>
<organism evidence="2 3">
    <name type="scientific">Solanum verrucosum</name>
    <dbReference type="NCBI Taxonomy" id="315347"/>
    <lineage>
        <taxon>Eukaryota</taxon>
        <taxon>Viridiplantae</taxon>
        <taxon>Streptophyta</taxon>
        <taxon>Embryophyta</taxon>
        <taxon>Tracheophyta</taxon>
        <taxon>Spermatophyta</taxon>
        <taxon>Magnoliopsida</taxon>
        <taxon>eudicotyledons</taxon>
        <taxon>Gunneridae</taxon>
        <taxon>Pentapetalae</taxon>
        <taxon>asterids</taxon>
        <taxon>lamiids</taxon>
        <taxon>Solanales</taxon>
        <taxon>Solanaceae</taxon>
        <taxon>Solanoideae</taxon>
        <taxon>Solaneae</taxon>
        <taxon>Solanum</taxon>
    </lineage>
</organism>
<gene>
    <name evidence="2" type="ORF">MTR67_018186</name>
</gene>
<dbReference type="EMBL" id="CP133615">
    <property type="protein sequence ID" value="WMV24801.1"/>
    <property type="molecule type" value="Genomic_DNA"/>
</dbReference>